<proteinExistence type="predicted"/>
<dbReference type="EC" id="1.-.-.-" evidence="2"/>
<dbReference type="InterPro" id="IPR011008">
    <property type="entry name" value="Dimeric_a/b-barrel"/>
</dbReference>
<evidence type="ECO:0000313" key="3">
    <source>
        <dbReference type="Proteomes" id="UP001597124"/>
    </source>
</evidence>
<evidence type="ECO:0000259" key="1">
    <source>
        <dbReference type="PROSITE" id="PS51725"/>
    </source>
</evidence>
<keyword evidence="2" id="KW-0560">Oxidoreductase</keyword>
<accession>A0ABW3C4G9</accession>
<organism evidence="2 3">
    <name type="scientific">Sphingosinicella xenopeptidilytica</name>
    <dbReference type="NCBI Taxonomy" id="364098"/>
    <lineage>
        <taxon>Bacteria</taxon>
        <taxon>Pseudomonadati</taxon>
        <taxon>Pseudomonadota</taxon>
        <taxon>Alphaproteobacteria</taxon>
        <taxon>Sphingomonadales</taxon>
        <taxon>Sphingosinicellaceae</taxon>
        <taxon>Sphingosinicella</taxon>
    </lineage>
</organism>
<dbReference type="GO" id="GO:0004497">
    <property type="term" value="F:monooxygenase activity"/>
    <property type="evidence" value="ECO:0007669"/>
    <property type="project" value="UniProtKB-KW"/>
</dbReference>
<comment type="caution">
    <text evidence="2">The sequence shown here is derived from an EMBL/GenBank/DDBJ whole genome shotgun (WGS) entry which is preliminary data.</text>
</comment>
<reference evidence="3" key="1">
    <citation type="journal article" date="2019" name="Int. J. Syst. Evol. Microbiol.">
        <title>The Global Catalogue of Microorganisms (GCM) 10K type strain sequencing project: providing services to taxonomists for standard genome sequencing and annotation.</title>
        <authorList>
            <consortium name="The Broad Institute Genomics Platform"/>
            <consortium name="The Broad Institute Genome Sequencing Center for Infectious Disease"/>
            <person name="Wu L."/>
            <person name="Ma J."/>
        </authorList>
    </citation>
    <scope>NUCLEOTIDE SEQUENCE [LARGE SCALE GENOMIC DNA]</scope>
    <source>
        <strain evidence="3">CCUG 52537</strain>
    </source>
</reference>
<evidence type="ECO:0000313" key="2">
    <source>
        <dbReference type="EMBL" id="MFD0849389.1"/>
    </source>
</evidence>
<keyword evidence="2" id="KW-0503">Monooxygenase</keyword>
<protein>
    <submittedName>
        <fullName evidence="2">Quinol monooxygenase</fullName>
        <ecNumber evidence="2">1.-.-.-</ecNumber>
    </submittedName>
</protein>
<dbReference type="RefSeq" id="WP_381491862.1">
    <property type="nucleotide sequence ID" value="NZ_JBHTIK010000008.1"/>
</dbReference>
<dbReference type="Gene3D" id="3.30.70.100">
    <property type="match status" value="1"/>
</dbReference>
<dbReference type="Proteomes" id="UP001597124">
    <property type="component" value="Unassembled WGS sequence"/>
</dbReference>
<name>A0ABW3C4G9_SPHXN</name>
<dbReference type="SUPFAM" id="SSF54909">
    <property type="entry name" value="Dimeric alpha+beta barrel"/>
    <property type="match status" value="1"/>
</dbReference>
<dbReference type="EMBL" id="JBHTIK010000008">
    <property type="protein sequence ID" value="MFD0849389.1"/>
    <property type="molecule type" value="Genomic_DNA"/>
</dbReference>
<dbReference type="Pfam" id="PF03992">
    <property type="entry name" value="ABM"/>
    <property type="match status" value="1"/>
</dbReference>
<gene>
    <name evidence="2" type="ORF">ACFQ00_13715</name>
</gene>
<feature type="domain" description="ABM" evidence="1">
    <location>
        <begin position="4"/>
        <end position="93"/>
    </location>
</feature>
<sequence length="109" mass="12097">MSLIGKISSFRLQAEWRAPLLDAMRDLHAYVEAEEPGTIVFLVHSDQEKPDTIWLYSVFADEESRLRHHSSTAYAKLTDLLPQVTSAVEETNLLVIENKGLGGGEGTPS</sequence>
<dbReference type="InterPro" id="IPR007138">
    <property type="entry name" value="ABM_dom"/>
</dbReference>
<keyword evidence="3" id="KW-1185">Reference proteome</keyword>
<dbReference type="PROSITE" id="PS51725">
    <property type="entry name" value="ABM"/>
    <property type="match status" value="1"/>
</dbReference>